<evidence type="ECO:0000256" key="17">
    <source>
        <dbReference type="ARBA" id="ARBA00031026"/>
    </source>
</evidence>
<dbReference type="HAMAP" id="MF_00037">
    <property type="entry name" value="MurB"/>
    <property type="match status" value="1"/>
</dbReference>
<evidence type="ECO:0000256" key="4">
    <source>
        <dbReference type="ARBA" id="ARBA00004752"/>
    </source>
</evidence>
<evidence type="ECO:0000256" key="18">
    <source>
        <dbReference type="ARBA" id="ARBA00048914"/>
    </source>
</evidence>
<sequence>MIECALDPDTKKWLKDFLGDMVRFDEPMSKHTSFRVGGPAEAYVKVQNIEDLAVLVKGAYERNLPWHIIGDGTNLLVKDQGVKGIVIVLKGFFTGNEIDWKKDDSALVKCMAGFRIKNLCRLAAANRLKGMNPVLGIPGTVGGGIVMNAGNDMGAISDVLDSVTFMMADGKIKTISAKNLCFKYRKLLWDSGYKEKYGKFPVILQGIFRLCISSKSLKELEQEAWKILSRRKEKQPLEFPSAGCFFKNPLSGEPAGKLIDLAGLKGKTAGGAQISPKHANFIINRNNASCSDILELAETVKQKVADMFGVILKSEVRILE</sequence>
<dbReference type="NCBIfam" id="TIGR00179">
    <property type="entry name" value="murB"/>
    <property type="match status" value="1"/>
</dbReference>
<dbReference type="KEGG" id="dli:dnl_44460"/>
<evidence type="ECO:0000256" key="15">
    <source>
        <dbReference type="ARBA" id="ARBA00023306"/>
    </source>
</evidence>
<evidence type="ECO:0000256" key="12">
    <source>
        <dbReference type="ARBA" id="ARBA00022960"/>
    </source>
</evidence>
<evidence type="ECO:0000256" key="13">
    <source>
        <dbReference type="ARBA" id="ARBA00022984"/>
    </source>
</evidence>
<evidence type="ECO:0000256" key="19">
    <source>
        <dbReference type="HAMAP-Rule" id="MF_00037"/>
    </source>
</evidence>
<dbReference type="PANTHER" id="PTHR21071:SF4">
    <property type="entry name" value="UDP-N-ACETYLENOLPYRUVOYLGLUCOSAMINE REDUCTASE"/>
    <property type="match status" value="1"/>
</dbReference>
<dbReference type="InterPro" id="IPR016166">
    <property type="entry name" value="FAD-bd_PCMH"/>
</dbReference>
<keyword evidence="7 19" id="KW-0963">Cytoplasm</keyword>
<dbReference type="Gene3D" id="3.30.465.10">
    <property type="match status" value="1"/>
</dbReference>
<dbReference type="GO" id="GO:0005829">
    <property type="term" value="C:cytosol"/>
    <property type="evidence" value="ECO:0007669"/>
    <property type="project" value="TreeGrafter"/>
</dbReference>
<evidence type="ECO:0000256" key="5">
    <source>
        <dbReference type="ARBA" id="ARBA00012518"/>
    </source>
</evidence>
<evidence type="ECO:0000259" key="20">
    <source>
        <dbReference type="PROSITE" id="PS51387"/>
    </source>
</evidence>
<name>A0A975BB60_9BACT</name>
<dbReference type="EMBL" id="CP061799">
    <property type="protein sequence ID" value="QTA82082.1"/>
    <property type="molecule type" value="Genomic_DNA"/>
</dbReference>
<evidence type="ECO:0000256" key="1">
    <source>
        <dbReference type="ARBA" id="ARBA00001974"/>
    </source>
</evidence>
<feature type="active site" evidence="19">
    <location>
        <position position="315"/>
    </location>
</feature>
<evidence type="ECO:0000256" key="11">
    <source>
        <dbReference type="ARBA" id="ARBA00022857"/>
    </source>
</evidence>
<dbReference type="AlphaFoldDB" id="A0A975BB60"/>
<dbReference type="InterPro" id="IPR016169">
    <property type="entry name" value="FAD-bd_PCMH_sub2"/>
</dbReference>
<comment type="pathway">
    <text evidence="4 19">Cell wall biogenesis; peptidoglycan biosynthesis.</text>
</comment>
<keyword evidence="8 19" id="KW-0132">Cell division</keyword>
<dbReference type="PANTHER" id="PTHR21071">
    <property type="entry name" value="UDP-N-ACETYLENOLPYRUVOYLGLUCOSAMINE REDUCTASE"/>
    <property type="match status" value="1"/>
</dbReference>
<comment type="subcellular location">
    <subcellularLocation>
        <location evidence="3 19">Cytoplasm</location>
    </subcellularLocation>
</comment>
<evidence type="ECO:0000256" key="2">
    <source>
        <dbReference type="ARBA" id="ARBA00003921"/>
    </source>
</evidence>
<reference evidence="21" key="1">
    <citation type="journal article" date="2021" name="Microb. Physiol.">
        <title>Proteogenomic Insights into the Physiology of Marine, Sulfate-Reducing, Filamentous Desulfonema limicola and Desulfonema magnum.</title>
        <authorList>
            <person name="Schnaars V."/>
            <person name="Wohlbrand L."/>
            <person name="Scheve S."/>
            <person name="Hinrichs C."/>
            <person name="Reinhardt R."/>
            <person name="Rabus R."/>
        </authorList>
    </citation>
    <scope>NUCLEOTIDE SEQUENCE</scope>
    <source>
        <strain evidence="21">5ac10</strain>
    </source>
</reference>
<gene>
    <name evidence="19 21" type="primary">murB</name>
    <name evidence="21" type="ORF">dnl_44460</name>
</gene>
<evidence type="ECO:0000256" key="7">
    <source>
        <dbReference type="ARBA" id="ARBA00022490"/>
    </source>
</evidence>
<keyword evidence="15 19" id="KW-0131">Cell cycle</keyword>
<keyword evidence="22" id="KW-1185">Reference proteome</keyword>
<feature type="active site" evidence="19">
    <location>
        <position position="185"/>
    </location>
</feature>
<dbReference type="SUPFAM" id="SSF56194">
    <property type="entry name" value="Uridine diphospho-N-Acetylenolpyruvylglucosamine reductase, MurB, C-terminal domain"/>
    <property type="match status" value="1"/>
</dbReference>
<dbReference type="InterPro" id="IPR036318">
    <property type="entry name" value="FAD-bd_PCMH-like_sf"/>
</dbReference>
<dbReference type="InterPro" id="IPR036635">
    <property type="entry name" value="MurB_C_sf"/>
</dbReference>
<dbReference type="GO" id="GO:0008360">
    <property type="term" value="P:regulation of cell shape"/>
    <property type="evidence" value="ECO:0007669"/>
    <property type="project" value="UniProtKB-KW"/>
</dbReference>
<comment type="similarity">
    <text evidence="19">Belongs to the MurB family.</text>
</comment>
<keyword evidence="12 19" id="KW-0133">Cell shape</keyword>
<dbReference type="RefSeq" id="WP_207688044.1">
    <property type="nucleotide sequence ID" value="NZ_CP061799.1"/>
</dbReference>
<dbReference type="InterPro" id="IPR006094">
    <property type="entry name" value="Oxid_FAD_bind_N"/>
</dbReference>
<dbReference type="PROSITE" id="PS51387">
    <property type="entry name" value="FAD_PCMH"/>
    <property type="match status" value="1"/>
</dbReference>
<evidence type="ECO:0000313" key="21">
    <source>
        <dbReference type="EMBL" id="QTA82082.1"/>
    </source>
</evidence>
<comment type="catalytic activity">
    <reaction evidence="18 19">
        <text>UDP-N-acetyl-alpha-D-muramate + NADP(+) = UDP-N-acetyl-3-O-(1-carboxyvinyl)-alpha-D-glucosamine + NADPH + H(+)</text>
        <dbReference type="Rhea" id="RHEA:12248"/>
        <dbReference type="ChEBI" id="CHEBI:15378"/>
        <dbReference type="ChEBI" id="CHEBI:57783"/>
        <dbReference type="ChEBI" id="CHEBI:58349"/>
        <dbReference type="ChEBI" id="CHEBI:68483"/>
        <dbReference type="ChEBI" id="CHEBI:70757"/>
        <dbReference type="EC" id="1.3.1.98"/>
    </reaction>
</comment>
<comment type="function">
    <text evidence="2 19">Cell wall formation.</text>
</comment>
<evidence type="ECO:0000256" key="8">
    <source>
        <dbReference type="ARBA" id="ARBA00022618"/>
    </source>
</evidence>
<dbReference type="InterPro" id="IPR003170">
    <property type="entry name" value="MurB"/>
</dbReference>
<accession>A0A975BB60</accession>
<protein>
    <recommendedName>
        <fullName evidence="6 19">UDP-N-acetylenolpyruvoylglucosamine reductase</fullName>
        <ecNumber evidence="5 19">1.3.1.98</ecNumber>
    </recommendedName>
    <alternativeName>
        <fullName evidence="17 19">UDP-N-acetylmuramate dehydrogenase</fullName>
    </alternativeName>
</protein>
<dbReference type="EC" id="1.3.1.98" evidence="5 19"/>
<keyword evidence="9 19" id="KW-0285">Flavoprotein</keyword>
<dbReference type="Pfam" id="PF01565">
    <property type="entry name" value="FAD_binding_4"/>
    <property type="match status" value="1"/>
</dbReference>
<evidence type="ECO:0000256" key="14">
    <source>
        <dbReference type="ARBA" id="ARBA00023002"/>
    </source>
</evidence>
<evidence type="ECO:0000256" key="9">
    <source>
        <dbReference type="ARBA" id="ARBA00022630"/>
    </source>
</evidence>
<dbReference type="NCBIfam" id="NF010480">
    <property type="entry name" value="PRK13905.1"/>
    <property type="match status" value="1"/>
</dbReference>
<dbReference type="Gene3D" id="3.30.43.10">
    <property type="entry name" value="Uridine Diphospho-n-acetylenolpyruvylglucosamine Reductase, domain 2"/>
    <property type="match status" value="1"/>
</dbReference>
<dbReference type="InterPro" id="IPR011601">
    <property type="entry name" value="MurB_C"/>
</dbReference>
<dbReference type="InterPro" id="IPR016167">
    <property type="entry name" value="FAD-bd_PCMH_sub1"/>
</dbReference>
<dbReference type="GO" id="GO:0051301">
    <property type="term" value="P:cell division"/>
    <property type="evidence" value="ECO:0007669"/>
    <property type="project" value="UniProtKB-KW"/>
</dbReference>
<proteinExistence type="inferred from homology"/>
<dbReference type="GO" id="GO:0071555">
    <property type="term" value="P:cell wall organization"/>
    <property type="evidence" value="ECO:0007669"/>
    <property type="project" value="UniProtKB-KW"/>
</dbReference>
<evidence type="ECO:0000256" key="16">
    <source>
        <dbReference type="ARBA" id="ARBA00023316"/>
    </source>
</evidence>
<evidence type="ECO:0000313" key="22">
    <source>
        <dbReference type="Proteomes" id="UP000663720"/>
    </source>
</evidence>
<dbReference type="Pfam" id="PF02873">
    <property type="entry name" value="MurB_C"/>
    <property type="match status" value="1"/>
</dbReference>
<evidence type="ECO:0000256" key="6">
    <source>
        <dbReference type="ARBA" id="ARBA00015188"/>
    </source>
</evidence>
<dbReference type="Proteomes" id="UP000663720">
    <property type="component" value="Chromosome"/>
</dbReference>
<dbReference type="Gene3D" id="3.90.78.10">
    <property type="entry name" value="UDP-N-acetylenolpyruvoylglucosamine reductase, C-terminal domain"/>
    <property type="match status" value="1"/>
</dbReference>
<dbReference type="GO" id="GO:0009252">
    <property type="term" value="P:peptidoglycan biosynthetic process"/>
    <property type="evidence" value="ECO:0007669"/>
    <property type="project" value="UniProtKB-UniRule"/>
</dbReference>
<dbReference type="GO" id="GO:0008762">
    <property type="term" value="F:UDP-N-acetylmuramate dehydrogenase activity"/>
    <property type="evidence" value="ECO:0007669"/>
    <property type="project" value="UniProtKB-UniRule"/>
</dbReference>
<evidence type="ECO:0000256" key="3">
    <source>
        <dbReference type="ARBA" id="ARBA00004496"/>
    </source>
</evidence>
<keyword evidence="10 19" id="KW-0274">FAD</keyword>
<keyword evidence="16 19" id="KW-0961">Cell wall biogenesis/degradation</keyword>
<keyword evidence="11 19" id="KW-0521">NADP</keyword>
<dbReference type="GO" id="GO:0071949">
    <property type="term" value="F:FAD binding"/>
    <property type="evidence" value="ECO:0007669"/>
    <property type="project" value="InterPro"/>
</dbReference>
<evidence type="ECO:0000256" key="10">
    <source>
        <dbReference type="ARBA" id="ARBA00022827"/>
    </source>
</evidence>
<dbReference type="SUPFAM" id="SSF56176">
    <property type="entry name" value="FAD-binding/transporter-associated domain-like"/>
    <property type="match status" value="1"/>
</dbReference>
<organism evidence="21 22">
    <name type="scientific">Desulfonema limicola</name>
    <dbReference type="NCBI Taxonomy" id="45656"/>
    <lineage>
        <taxon>Bacteria</taxon>
        <taxon>Pseudomonadati</taxon>
        <taxon>Thermodesulfobacteriota</taxon>
        <taxon>Desulfobacteria</taxon>
        <taxon>Desulfobacterales</taxon>
        <taxon>Desulfococcaceae</taxon>
        <taxon>Desulfonema</taxon>
    </lineage>
</organism>
<feature type="active site" description="Proton donor" evidence="19">
    <location>
        <position position="244"/>
    </location>
</feature>
<comment type="cofactor">
    <cofactor evidence="1 19">
        <name>FAD</name>
        <dbReference type="ChEBI" id="CHEBI:57692"/>
    </cofactor>
</comment>
<feature type="domain" description="FAD-binding PCMH-type" evidence="20">
    <location>
        <begin position="36"/>
        <end position="213"/>
    </location>
</feature>
<keyword evidence="14 19" id="KW-0560">Oxidoreductase</keyword>
<keyword evidence="13 19" id="KW-0573">Peptidoglycan synthesis</keyword>